<dbReference type="SUPFAM" id="SSF53474">
    <property type="entry name" value="alpha/beta-Hydrolases"/>
    <property type="match status" value="1"/>
</dbReference>
<dbReference type="AlphaFoldDB" id="A0A2N9VU54"/>
<keyword evidence="2" id="KW-1185">Reference proteome</keyword>
<organism evidence="1 2">
    <name type="scientific">Phyllobacterium zundukense</name>
    <dbReference type="NCBI Taxonomy" id="1867719"/>
    <lineage>
        <taxon>Bacteria</taxon>
        <taxon>Pseudomonadati</taxon>
        <taxon>Pseudomonadota</taxon>
        <taxon>Alphaproteobacteria</taxon>
        <taxon>Hyphomicrobiales</taxon>
        <taxon>Phyllobacteriaceae</taxon>
        <taxon>Phyllobacterium</taxon>
    </lineage>
</organism>
<dbReference type="Proteomes" id="UP000232163">
    <property type="component" value="Unassembled WGS sequence"/>
</dbReference>
<evidence type="ECO:0008006" key="3">
    <source>
        <dbReference type="Google" id="ProtNLM"/>
    </source>
</evidence>
<comment type="caution">
    <text evidence="1">The sequence shown here is derived from an EMBL/GenBank/DDBJ whole genome shotgun (WGS) entry which is preliminary data.</text>
</comment>
<accession>A0A2N9VU54</accession>
<gene>
    <name evidence="1" type="ORF">B5P45_21610</name>
</gene>
<proteinExistence type="predicted"/>
<dbReference type="InterPro" id="IPR029058">
    <property type="entry name" value="AB_hydrolase_fold"/>
</dbReference>
<sequence>MPGYLLNVYDGRMKVLSGVPYNFDYYEQVGFHNAFAKFLPAYIGYTAKSYYTHLNSDNISPNRYWNWNRGGRETRATTTAVPDVMSGLSVDPSWKIMVAHGFYDQVTPFYPTELDLRKVKLTERIPLKTYEGGHMLYYQESSRIQFKKDLVEFYQAPPYSAPPVHNTSSMAAN</sequence>
<protein>
    <recommendedName>
        <fullName evidence="3">Peptidase S10</fullName>
    </recommendedName>
</protein>
<evidence type="ECO:0000313" key="2">
    <source>
        <dbReference type="Proteomes" id="UP000232163"/>
    </source>
</evidence>
<name>A0A2N9VU54_9HYPH</name>
<evidence type="ECO:0000313" key="1">
    <source>
        <dbReference type="EMBL" id="PIO43022.1"/>
    </source>
</evidence>
<dbReference type="EMBL" id="MZMT01000049">
    <property type="protein sequence ID" value="PIO43022.1"/>
    <property type="molecule type" value="Genomic_DNA"/>
</dbReference>
<reference evidence="2" key="1">
    <citation type="journal article" date="2017" name="Int J Environ Stud">
        <title>Does the Miocene-Pliocene relict legume Oxytropis triphylla form nitrogen-fixing nodules with a combination of bacterial strains?</title>
        <authorList>
            <person name="Safronova V."/>
            <person name="Belimov A."/>
            <person name="Sazanova A."/>
            <person name="Kuznetsova I."/>
            <person name="Popova J."/>
            <person name="Andronov E."/>
            <person name="Verkhozina A."/>
            <person name="Tikhonovich I."/>
        </authorList>
    </citation>
    <scope>NUCLEOTIDE SEQUENCE [LARGE SCALE GENOMIC DNA]</scope>
    <source>
        <strain evidence="2">Tri-38</strain>
    </source>
</reference>